<feature type="chain" id="PRO_5033177765" description="Lipopolysaccharide export system protein LptA" evidence="4">
    <location>
        <begin position="22"/>
        <end position="159"/>
    </location>
</feature>
<keyword evidence="1 4" id="KW-0813">Transport</keyword>
<dbReference type="OrthoDB" id="9811926at2"/>
<dbReference type="GO" id="GO:0009279">
    <property type="term" value="C:cell outer membrane"/>
    <property type="evidence" value="ECO:0007669"/>
    <property type="project" value="TreeGrafter"/>
</dbReference>
<dbReference type="GO" id="GO:0015920">
    <property type="term" value="P:lipopolysaccharide transport"/>
    <property type="evidence" value="ECO:0007669"/>
    <property type="project" value="UniProtKB-UniRule"/>
</dbReference>
<name>A0A844H297_9RHOB</name>
<dbReference type="Pfam" id="PF03968">
    <property type="entry name" value="LptD_N"/>
    <property type="match status" value="1"/>
</dbReference>
<comment type="caution">
    <text evidence="6">The sequence shown here is derived from an EMBL/GenBank/DDBJ whole genome shotgun (WGS) entry which is preliminary data.</text>
</comment>
<dbReference type="Gene3D" id="2.60.450.10">
    <property type="entry name" value="Lipopolysaccharide (LPS) transport protein A like domain"/>
    <property type="match status" value="1"/>
</dbReference>
<proteinExistence type="inferred from homology"/>
<evidence type="ECO:0000256" key="4">
    <source>
        <dbReference type="HAMAP-Rule" id="MF_01914"/>
    </source>
</evidence>
<accession>A0A844H297</accession>
<evidence type="ECO:0000256" key="3">
    <source>
        <dbReference type="ARBA" id="ARBA00022764"/>
    </source>
</evidence>
<dbReference type="EMBL" id="WMIF01000002">
    <property type="protein sequence ID" value="MTH33371.1"/>
    <property type="molecule type" value="Genomic_DNA"/>
</dbReference>
<evidence type="ECO:0000259" key="5">
    <source>
        <dbReference type="Pfam" id="PF03968"/>
    </source>
</evidence>
<organism evidence="6 7">
    <name type="scientific">Paracoccus limosus</name>
    <dbReference type="NCBI Taxonomy" id="913252"/>
    <lineage>
        <taxon>Bacteria</taxon>
        <taxon>Pseudomonadati</taxon>
        <taxon>Pseudomonadota</taxon>
        <taxon>Alphaproteobacteria</taxon>
        <taxon>Rhodobacterales</taxon>
        <taxon>Paracoccaceae</taxon>
        <taxon>Paracoccus</taxon>
    </lineage>
</organism>
<dbReference type="GO" id="GO:0043165">
    <property type="term" value="P:Gram-negative-bacterium-type cell outer membrane assembly"/>
    <property type="evidence" value="ECO:0007669"/>
    <property type="project" value="UniProtKB-UniRule"/>
</dbReference>
<keyword evidence="3 4" id="KW-0574">Periplasm</keyword>
<evidence type="ECO:0000313" key="7">
    <source>
        <dbReference type="Proteomes" id="UP000442533"/>
    </source>
</evidence>
<dbReference type="InterPro" id="IPR052037">
    <property type="entry name" value="LPS_export_LptA"/>
</dbReference>
<comment type="similarity">
    <text evidence="4">Belongs to the LptA family.</text>
</comment>
<dbReference type="HAMAP" id="MF_01914">
    <property type="entry name" value="LPS_assembly_LptA"/>
    <property type="match status" value="1"/>
</dbReference>
<comment type="subcellular location">
    <subcellularLocation>
        <location evidence="4">Periplasm</location>
    </subcellularLocation>
</comment>
<feature type="signal peptide" evidence="4">
    <location>
        <begin position="1"/>
        <end position="21"/>
    </location>
</feature>
<reference evidence="6 7" key="1">
    <citation type="submission" date="2019-11" db="EMBL/GenBank/DDBJ databases">
        <authorList>
            <person name="Dong K."/>
        </authorList>
    </citation>
    <scope>NUCLEOTIDE SEQUENCE [LARGE SCALE GENOMIC DNA]</scope>
    <source>
        <strain evidence="6 7">JCM 17370</strain>
    </source>
</reference>
<evidence type="ECO:0000313" key="6">
    <source>
        <dbReference type="EMBL" id="MTH33371.1"/>
    </source>
</evidence>
<dbReference type="GO" id="GO:0001530">
    <property type="term" value="F:lipopolysaccharide binding"/>
    <property type="evidence" value="ECO:0007669"/>
    <property type="project" value="InterPro"/>
</dbReference>
<sequence precursor="true">MTRLGLLPFALSLLMTGPALAQTGFGRAQDVGQPVEVTADTLQVDQKTGLATFSGHVLIGQGEMRLSADKVTVIYAQGNAQKISKLSAQGNVTLASGQDAAEAQTADYDVASGNVVLKGDVLLTQSGNVLAGDTVTVNLASGTANASGRVRSVLQPGKK</sequence>
<protein>
    <recommendedName>
        <fullName evidence="4">Lipopolysaccharide export system protein LptA</fullName>
    </recommendedName>
</protein>
<evidence type="ECO:0000256" key="1">
    <source>
        <dbReference type="ARBA" id="ARBA00022448"/>
    </source>
</evidence>
<dbReference type="PANTHER" id="PTHR36504">
    <property type="entry name" value="LIPOPOLYSACCHARIDE EXPORT SYSTEM PROTEIN LPTA"/>
    <property type="match status" value="1"/>
</dbReference>
<dbReference type="RefSeq" id="WP_155062951.1">
    <property type="nucleotide sequence ID" value="NZ_WMIF01000002.1"/>
</dbReference>
<feature type="domain" description="Organic solvent tolerance-like N-terminal" evidence="5">
    <location>
        <begin position="36"/>
        <end position="142"/>
    </location>
</feature>
<comment type="function">
    <text evidence="4">Involved in the assembly of lipopolysaccharide (LPS). Required for the translocation of LPS from the inner membrane to the outer membrane.</text>
</comment>
<gene>
    <name evidence="4 6" type="primary">lptA</name>
    <name evidence="6" type="ORF">GL279_02020</name>
</gene>
<evidence type="ECO:0000256" key="2">
    <source>
        <dbReference type="ARBA" id="ARBA00022729"/>
    </source>
</evidence>
<dbReference type="GO" id="GO:0017089">
    <property type="term" value="F:glycolipid transfer activity"/>
    <property type="evidence" value="ECO:0007669"/>
    <property type="project" value="TreeGrafter"/>
</dbReference>
<comment type="subunit">
    <text evidence="4">Component of the lipopolysaccharide transport and assembly complex.</text>
</comment>
<dbReference type="GO" id="GO:0030288">
    <property type="term" value="C:outer membrane-bounded periplasmic space"/>
    <property type="evidence" value="ECO:0007669"/>
    <property type="project" value="TreeGrafter"/>
</dbReference>
<dbReference type="AlphaFoldDB" id="A0A844H297"/>
<dbReference type="Proteomes" id="UP000442533">
    <property type="component" value="Unassembled WGS sequence"/>
</dbReference>
<keyword evidence="2 4" id="KW-0732">Signal</keyword>
<keyword evidence="7" id="KW-1185">Reference proteome</keyword>
<dbReference type="PANTHER" id="PTHR36504:SF1">
    <property type="entry name" value="LIPOPOLYSACCHARIDE EXPORT SYSTEM PROTEIN LPTA"/>
    <property type="match status" value="1"/>
</dbReference>
<dbReference type="InterPro" id="IPR014340">
    <property type="entry name" value="LptA"/>
</dbReference>
<dbReference type="InterPro" id="IPR005653">
    <property type="entry name" value="OstA-like_N"/>
</dbReference>
<dbReference type="NCBIfam" id="TIGR03002">
    <property type="entry name" value="outer_YhbN_LptA"/>
    <property type="match status" value="1"/>
</dbReference>